<dbReference type="Proteomes" id="UP000237274">
    <property type="component" value="Unassembled WGS sequence"/>
</dbReference>
<comment type="caution">
    <text evidence="2">The sequence shown here is derived from an EMBL/GenBank/DDBJ whole genome shotgun (WGS) entry which is preliminary data.</text>
</comment>
<evidence type="ECO:0000313" key="3">
    <source>
        <dbReference type="Proteomes" id="UP000237274"/>
    </source>
</evidence>
<evidence type="ECO:0000313" key="2">
    <source>
        <dbReference type="EMBL" id="POE25434.1"/>
    </source>
</evidence>
<dbReference type="Pfam" id="PF08845">
    <property type="entry name" value="SymE_toxin"/>
    <property type="match status" value="1"/>
</dbReference>
<protein>
    <recommendedName>
        <fullName evidence="1">Toxin SymE-like domain-containing protein</fullName>
    </recommendedName>
</protein>
<feature type="domain" description="Toxin SymE-like" evidence="1">
    <location>
        <begin position="71"/>
        <end position="107"/>
    </location>
</feature>
<evidence type="ECO:0000259" key="1">
    <source>
        <dbReference type="Pfam" id="PF08845"/>
    </source>
</evidence>
<sequence length="114" mass="12085">MSIQVAFHQGVLPELTLTGDGLAQAGFTAGAMFRISLYRNGLILTRLDDETDVATLMSELDGSDTEGADWVGDNGELMLAGEWLTQSGLLGSPLEIEGLPDKIVIRPAHGVMLA</sequence>
<name>A0ABD6VN36_9GAMM</name>
<accession>A0ABD6VN36</accession>
<organism evidence="2 3">
    <name type="scientific">Pectobacterium odoriferum</name>
    <dbReference type="NCBI Taxonomy" id="78398"/>
    <lineage>
        <taxon>Bacteria</taxon>
        <taxon>Pseudomonadati</taxon>
        <taxon>Pseudomonadota</taxon>
        <taxon>Gammaproteobacteria</taxon>
        <taxon>Enterobacterales</taxon>
        <taxon>Pectobacteriaceae</taxon>
        <taxon>Pectobacterium</taxon>
    </lineage>
</organism>
<proteinExistence type="predicted"/>
<dbReference type="InterPro" id="IPR014944">
    <property type="entry name" value="Toxin_SymE-like"/>
</dbReference>
<dbReference type="AlphaFoldDB" id="A0ABD6VN36"/>
<dbReference type="RefSeq" id="WP_103161186.1">
    <property type="nucleotide sequence ID" value="NZ_MTAH01000037.1"/>
</dbReference>
<gene>
    <name evidence="2" type="ORF">BV926_16770</name>
</gene>
<reference evidence="2 3" key="1">
    <citation type="submission" date="2017-01" db="EMBL/GenBank/DDBJ databases">
        <title>Comparative Genomics of 38 Pectobacterium strains comprising three species revealed the characteristics of Pectobacterium carotovorum.</title>
        <authorList>
            <person name="Xie H."/>
            <person name="Ma Y."/>
            <person name="Li X."/>
        </authorList>
    </citation>
    <scope>NUCLEOTIDE SEQUENCE [LARGE SCALE GENOMIC DNA]</scope>
    <source>
        <strain evidence="2 3">Q142</strain>
    </source>
</reference>
<dbReference type="EMBL" id="MTAO01000012">
    <property type="protein sequence ID" value="POE25434.1"/>
    <property type="molecule type" value="Genomic_DNA"/>
</dbReference>